<keyword evidence="2" id="KW-1185">Reference proteome</keyword>
<gene>
    <name evidence="1" type="ORF">BCR37DRAFT_378295</name>
</gene>
<reference evidence="1 2" key="1">
    <citation type="submission" date="2016-07" db="EMBL/GenBank/DDBJ databases">
        <title>Pervasive Adenine N6-methylation of Active Genes in Fungi.</title>
        <authorList>
            <consortium name="DOE Joint Genome Institute"/>
            <person name="Mondo S.J."/>
            <person name="Dannebaum R.O."/>
            <person name="Kuo R.C."/>
            <person name="Labutti K."/>
            <person name="Haridas S."/>
            <person name="Kuo A."/>
            <person name="Salamov A."/>
            <person name="Ahrendt S.R."/>
            <person name="Lipzen A."/>
            <person name="Sullivan W."/>
            <person name="Andreopoulos W.B."/>
            <person name="Clum A."/>
            <person name="Lindquist E."/>
            <person name="Daum C."/>
            <person name="Ramamoorthy G.K."/>
            <person name="Gryganskyi A."/>
            <person name="Culley D."/>
            <person name="Magnuson J.K."/>
            <person name="James T.Y."/>
            <person name="O'Malley M.A."/>
            <person name="Stajich J.E."/>
            <person name="Spatafora J.W."/>
            <person name="Visel A."/>
            <person name="Grigoriev I.V."/>
        </authorList>
    </citation>
    <scope>NUCLEOTIDE SEQUENCE [LARGE SCALE GENOMIC DNA]</scope>
    <source>
        <strain evidence="1 2">12-1054</strain>
    </source>
</reference>
<organism evidence="1 2">
    <name type="scientific">Protomyces lactucae-debilis</name>
    <dbReference type="NCBI Taxonomy" id="2754530"/>
    <lineage>
        <taxon>Eukaryota</taxon>
        <taxon>Fungi</taxon>
        <taxon>Dikarya</taxon>
        <taxon>Ascomycota</taxon>
        <taxon>Taphrinomycotina</taxon>
        <taxon>Taphrinomycetes</taxon>
        <taxon>Taphrinales</taxon>
        <taxon>Protomycetaceae</taxon>
        <taxon>Protomyces</taxon>
    </lineage>
</organism>
<dbReference type="GeneID" id="63785611"/>
<name>A0A1Y2FK17_PROLT</name>
<dbReference type="EMBL" id="MCFI01000006">
    <property type="protein sequence ID" value="ORY84290.1"/>
    <property type="molecule type" value="Genomic_DNA"/>
</dbReference>
<dbReference type="AlphaFoldDB" id="A0A1Y2FK17"/>
<sequence>MLCFSAVESHLPSEWTANILVLDAATAKQVTHLLLATDAQHAKVLLNAFDPSLFPASFTEPAQRPRARVTTGTVNNDLMASSDMSLSLLIHCAVFTA</sequence>
<dbReference type="RefSeq" id="XP_040726308.1">
    <property type="nucleotide sequence ID" value="XM_040869012.1"/>
</dbReference>
<evidence type="ECO:0000313" key="1">
    <source>
        <dbReference type="EMBL" id="ORY84290.1"/>
    </source>
</evidence>
<comment type="caution">
    <text evidence="1">The sequence shown here is derived from an EMBL/GenBank/DDBJ whole genome shotgun (WGS) entry which is preliminary data.</text>
</comment>
<dbReference type="Proteomes" id="UP000193685">
    <property type="component" value="Unassembled WGS sequence"/>
</dbReference>
<proteinExistence type="predicted"/>
<evidence type="ECO:0000313" key="2">
    <source>
        <dbReference type="Proteomes" id="UP000193685"/>
    </source>
</evidence>
<accession>A0A1Y2FK17</accession>
<protein>
    <submittedName>
        <fullName evidence="1">Uncharacterized protein</fullName>
    </submittedName>
</protein>